<evidence type="ECO:0000256" key="4">
    <source>
        <dbReference type="ARBA" id="ARBA00022989"/>
    </source>
</evidence>
<evidence type="ECO:0000313" key="9">
    <source>
        <dbReference type="Proteomes" id="UP001279642"/>
    </source>
</evidence>
<reference evidence="8 9" key="1">
    <citation type="journal article" date="2016" name="Antonie Van Leeuwenhoek">
        <title>Dongia soli sp. nov., isolated from soil from Dokdo, Korea.</title>
        <authorList>
            <person name="Kim D.U."/>
            <person name="Lee H."/>
            <person name="Kim H."/>
            <person name="Kim S.G."/>
            <person name="Ka J.O."/>
        </authorList>
    </citation>
    <scope>NUCLEOTIDE SEQUENCE [LARGE SCALE GENOMIC DNA]</scope>
    <source>
        <strain evidence="8 9">D78</strain>
    </source>
</reference>
<dbReference type="EMBL" id="JAXCLW010000003">
    <property type="protein sequence ID" value="MDY0883615.1"/>
    <property type="molecule type" value="Genomic_DNA"/>
</dbReference>
<evidence type="ECO:0000256" key="2">
    <source>
        <dbReference type="ARBA" id="ARBA00022475"/>
    </source>
</evidence>
<dbReference type="PANTHER" id="PTHR30213">
    <property type="entry name" value="INNER MEMBRANE PROTEIN YHJD"/>
    <property type="match status" value="1"/>
</dbReference>
<name>A0ABU5EB75_9PROT</name>
<feature type="transmembrane region" description="Helical" evidence="7">
    <location>
        <begin position="173"/>
        <end position="198"/>
    </location>
</feature>
<comment type="subcellular location">
    <subcellularLocation>
        <location evidence="1">Cell membrane</location>
        <topology evidence="1">Multi-pass membrane protein</topology>
    </subcellularLocation>
</comment>
<organism evidence="8 9">
    <name type="scientific">Dongia soli</name>
    <dbReference type="NCBI Taxonomy" id="600628"/>
    <lineage>
        <taxon>Bacteria</taxon>
        <taxon>Pseudomonadati</taxon>
        <taxon>Pseudomonadota</taxon>
        <taxon>Alphaproteobacteria</taxon>
        <taxon>Rhodospirillales</taxon>
        <taxon>Dongiaceae</taxon>
        <taxon>Dongia</taxon>
    </lineage>
</organism>
<gene>
    <name evidence="8" type="ORF">SMD27_12235</name>
</gene>
<evidence type="ECO:0000256" key="7">
    <source>
        <dbReference type="SAM" id="Phobius"/>
    </source>
</evidence>
<keyword evidence="4 7" id="KW-1133">Transmembrane helix</keyword>
<feature type="transmembrane region" description="Helical" evidence="7">
    <location>
        <begin position="63"/>
        <end position="92"/>
    </location>
</feature>
<keyword evidence="3 7" id="KW-0812">Transmembrane</keyword>
<feature type="compositionally biased region" description="Basic and acidic residues" evidence="6">
    <location>
        <begin position="9"/>
        <end position="35"/>
    </location>
</feature>
<feature type="transmembrane region" description="Helical" evidence="7">
    <location>
        <begin position="218"/>
        <end position="237"/>
    </location>
</feature>
<sequence>MTIANQDPEMAKRADAKHGGPAERLPVEEPGRGRDASAPSQIPPRGWRDILLRTWANIGRHRVLAIAAGITFYGILAIFPGIAAALAFYGFVADPGSAQALFDQLSGVLPSGGQEVLRDQITRIAAQPAGHLGFTLILGLLMSIWTASSGVRALIDALNIVYGEDEKRGLVKLYAFSIVATVAVIIFFLLVSSALIALPIALDYLGLASFSKFLLNLLRWPILFCIGVFGLAIIYRFGPSRHQARWRWISWGSVGAIIVWIAASLLFSWYTENFGKYNATYGSLGAIIGFMTWIWISAIVLLSGAEINAEMERQTVHDTTVGGDKPLGQRGAWVADAKGEAQE</sequence>
<evidence type="ECO:0000256" key="5">
    <source>
        <dbReference type="ARBA" id="ARBA00023136"/>
    </source>
</evidence>
<feature type="region of interest" description="Disordered" evidence="6">
    <location>
        <begin position="1"/>
        <end position="42"/>
    </location>
</feature>
<dbReference type="Pfam" id="PF03631">
    <property type="entry name" value="Virul_fac_BrkB"/>
    <property type="match status" value="1"/>
</dbReference>
<dbReference type="PIRSF" id="PIRSF035875">
    <property type="entry name" value="RNase_BN"/>
    <property type="match status" value="1"/>
</dbReference>
<dbReference type="PANTHER" id="PTHR30213:SF0">
    <property type="entry name" value="UPF0761 MEMBRANE PROTEIN YIHY"/>
    <property type="match status" value="1"/>
</dbReference>
<dbReference type="RefSeq" id="WP_320508689.1">
    <property type="nucleotide sequence ID" value="NZ_JAXCLW010000003.1"/>
</dbReference>
<keyword evidence="9" id="KW-1185">Reference proteome</keyword>
<dbReference type="Proteomes" id="UP001279642">
    <property type="component" value="Unassembled WGS sequence"/>
</dbReference>
<accession>A0ABU5EB75</accession>
<comment type="caution">
    <text evidence="8">The sequence shown here is derived from an EMBL/GenBank/DDBJ whole genome shotgun (WGS) entry which is preliminary data.</text>
</comment>
<feature type="transmembrane region" description="Helical" evidence="7">
    <location>
        <begin position="249"/>
        <end position="270"/>
    </location>
</feature>
<dbReference type="InterPro" id="IPR017039">
    <property type="entry name" value="Virul_fac_BrkB"/>
</dbReference>
<proteinExistence type="predicted"/>
<feature type="transmembrane region" description="Helical" evidence="7">
    <location>
        <begin position="136"/>
        <end position="161"/>
    </location>
</feature>
<dbReference type="NCBIfam" id="TIGR00765">
    <property type="entry name" value="yihY_not_rbn"/>
    <property type="match status" value="1"/>
</dbReference>
<feature type="transmembrane region" description="Helical" evidence="7">
    <location>
        <begin position="282"/>
        <end position="303"/>
    </location>
</feature>
<evidence type="ECO:0000256" key="3">
    <source>
        <dbReference type="ARBA" id="ARBA00022692"/>
    </source>
</evidence>
<evidence type="ECO:0000256" key="6">
    <source>
        <dbReference type="SAM" id="MobiDB-lite"/>
    </source>
</evidence>
<evidence type="ECO:0000313" key="8">
    <source>
        <dbReference type="EMBL" id="MDY0883615.1"/>
    </source>
</evidence>
<evidence type="ECO:0000256" key="1">
    <source>
        <dbReference type="ARBA" id="ARBA00004651"/>
    </source>
</evidence>
<protein>
    <submittedName>
        <fullName evidence="8">YihY/virulence factor BrkB family protein</fullName>
    </submittedName>
</protein>
<keyword evidence="5 7" id="KW-0472">Membrane</keyword>
<keyword evidence="2" id="KW-1003">Cell membrane</keyword>